<evidence type="ECO:0000313" key="7">
    <source>
        <dbReference type="EMBL" id="ONN27747.1"/>
    </source>
</evidence>
<protein>
    <submittedName>
        <fullName evidence="7">ABC transporter</fullName>
    </submittedName>
</protein>
<accession>A0ABX3IMM2</accession>
<feature type="transmembrane region" description="Helical" evidence="5">
    <location>
        <begin position="211"/>
        <end position="236"/>
    </location>
</feature>
<sequence>MINLIKALFLESFRNKISFFFGILLPVVFFIMFAQVFSNEKEVSFAYFSDKPLDIPGKYYGNKNALMKDRYNYAASAFVESKKIVVYKNYNDYTVDLWIDGLKRKVDTIDFREIVKINERILDYKVLNEKESIYLGSFVLSLVSIGMFSAINLFERYRKIGIIRRFRVLPLSAFLFVLSFSLSQFIVSLISFVVVRLVGIFLFNINLKVDYLFFAFSFISAVLGMLGIGILLSILFEKFANSVAQFLYTIFIFFSGIYFPIDFLPKFLKNITYFLPIMYIFDNFKHSIFKQDSFGKFLLQNISLIIFGVVLLYFGGKILFAPEE</sequence>
<dbReference type="InterPro" id="IPR052902">
    <property type="entry name" value="ABC-2_transporter"/>
</dbReference>
<feature type="transmembrane region" description="Helical" evidence="5">
    <location>
        <begin position="20"/>
        <end position="38"/>
    </location>
</feature>
<reference evidence="7 8" key="1">
    <citation type="submission" date="2015-06" db="EMBL/GenBank/DDBJ databases">
        <title>Genome sequencing of Thermotogales isolates from hydrothermal vents.</title>
        <authorList>
            <person name="Haverkamp T.H."/>
            <person name="Kublanov I.V."/>
            <person name="Nesbo C.L."/>
        </authorList>
    </citation>
    <scope>NUCLEOTIDE SEQUENCE [LARGE SCALE GENOMIC DNA]</scope>
    <source>
        <strain evidence="8">ik275mar</strain>
    </source>
</reference>
<evidence type="ECO:0000259" key="6">
    <source>
        <dbReference type="Pfam" id="PF01061"/>
    </source>
</evidence>
<evidence type="ECO:0000256" key="1">
    <source>
        <dbReference type="ARBA" id="ARBA00004141"/>
    </source>
</evidence>
<comment type="caution">
    <text evidence="7">The sequence shown here is derived from an EMBL/GenBank/DDBJ whole genome shotgun (WGS) entry which is preliminary data.</text>
</comment>
<feature type="transmembrane region" description="Helical" evidence="5">
    <location>
        <begin position="297"/>
        <end position="316"/>
    </location>
</feature>
<feature type="transmembrane region" description="Helical" evidence="5">
    <location>
        <begin position="243"/>
        <end position="261"/>
    </location>
</feature>
<keyword evidence="2 5" id="KW-0812">Transmembrane</keyword>
<keyword evidence="8" id="KW-1185">Reference proteome</keyword>
<dbReference type="EMBL" id="LBFC01000006">
    <property type="protein sequence ID" value="ONN27747.1"/>
    <property type="molecule type" value="Genomic_DNA"/>
</dbReference>
<gene>
    <name evidence="7" type="ORF">XJ44_01890</name>
</gene>
<dbReference type="InterPro" id="IPR013525">
    <property type="entry name" value="ABC2_TM"/>
</dbReference>
<feature type="transmembrane region" description="Helical" evidence="5">
    <location>
        <begin position="133"/>
        <end position="154"/>
    </location>
</feature>
<organism evidence="7 8">
    <name type="scientific">Thermosipho affectus</name>
    <dbReference type="NCBI Taxonomy" id="660294"/>
    <lineage>
        <taxon>Bacteria</taxon>
        <taxon>Thermotogati</taxon>
        <taxon>Thermotogota</taxon>
        <taxon>Thermotogae</taxon>
        <taxon>Thermotogales</taxon>
        <taxon>Fervidobacteriaceae</taxon>
        <taxon>Thermosipho</taxon>
    </lineage>
</organism>
<dbReference type="Proteomes" id="UP000242616">
    <property type="component" value="Unassembled WGS sequence"/>
</dbReference>
<dbReference type="Pfam" id="PF01061">
    <property type="entry name" value="ABC2_membrane"/>
    <property type="match status" value="1"/>
</dbReference>
<feature type="domain" description="ABC-2 type transporter transmembrane" evidence="6">
    <location>
        <begin position="4"/>
        <end position="288"/>
    </location>
</feature>
<feature type="transmembrane region" description="Helical" evidence="5">
    <location>
        <begin position="174"/>
        <end position="205"/>
    </location>
</feature>
<keyword evidence="4 5" id="KW-0472">Membrane</keyword>
<evidence type="ECO:0000256" key="5">
    <source>
        <dbReference type="SAM" id="Phobius"/>
    </source>
</evidence>
<evidence type="ECO:0000256" key="3">
    <source>
        <dbReference type="ARBA" id="ARBA00022989"/>
    </source>
</evidence>
<evidence type="ECO:0000256" key="2">
    <source>
        <dbReference type="ARBA" id="ARBA00022692"/>
    </source>
</evidence>
<proteinExistence type="predicted"/>
<dbReference type="RefSeq" id="WP_077197885.1">
    <property type="nucleotide sequence ID" value="NZ_LBFC01000006.1"/>
</dbReference>
<evidence type="ECO:0000256" key="4">
    <source>
        <dbReference type="ARBA" id="ARBA00023136"/>
    </source>
</evidence>
<name>A0ABX3IMM2_9BACT</name>
<keyword evidence="3 5" id="KW-1133">Transmembrane helix</keyword>
<dbReference type="PANTHER" id="PTHR43027">
    <property type="entry name" value="DOXORUBICIN RESISTANCE ABC TRANSPORTER PERMEASE PROTEIN DRRC-RELATED"/>
    <property type="match status" value="1"/>
</dbReference>
<evidence type="ECO:0000313" key="8">
    <source>
        <dbReference type="Proteomes" id="UP000242616"/>
    </source>
</evidence>
<comment type="subcellular location">
    <subcellularLocation>
        <location evidence="1">Membrane</location>
        <topology evidence="1">Multi-pass membrane protein</topology>
    </subcellularLocation>
</comment>
<dbReference type="PANTHER" id="PTHR43027:SF1">
    <property type="entry name" value="DOXORUBICIN RESISTANCE ABC TRANSPORTER PERMEASE PROTEIN DRRC-RELATED"/>
    <property type="match status" value="1"/>
</dbReference>